<feature type="transmembrane region" description="Helical" evidence="1">
    <location>
        <begin position="30"/>
        <end position="51"/>
    </location>
</feature>
<keyword evidence="1" id="KW-0472">Membrane</keyword>
<accession>A0A327L134</accession>
<keyword evidence="3" id="KW-1185">Reference proteome</keyword>
<feature type="transmembrane region" description="Helical" evidence="1">
    <location>
        <begin position="57"/>
        <end position="75"/>
    </location>
</feature>
<dbReference type="AlphaFoldDB" id="A0A327L134"/>
<keyword evidence="1" id="KW-1133">Transmembrane helix</keyword>
<evidence type="ECO:0000256" key="1">
    <source>
        <dbReference type="SAM" id="Phobius"/>
    </source>
</evidence>
<comment type="caution">
    <text evidence="2">The sequence shown here is derived from an EMBL/GenBank/DDBJ whole genome shotgun (WGS) entry which is preliminary data.</text>
</comment>
<organism evidence="2 3">
    <name type="scientific">Rhodoplanes roseus</name>
    <dbReference type="NCBI Taxonomy" id="29409"/>
    <lineage>
        <taxon>Bacteria</taxon>
        <taxon>Pseudomonadati</taxon>
        <taxon>Pseudomonadota</taxon>
        <taxon>Alphaproteobacteria</taxon>
        <taxon>Hyphomicrobiales</taxon>
        <taxon>Nitrobacteraceae</taxon>
        <taxon>Rhodoplanes</taxon>
    </lineage>
</organism>
<evidence type="ECO:0000313" key="2">
    <source>
        <dbReference type="EMBL" id="RAI44669.1"/>
    </source>
</evidence>
<gene>
    <name evidence="2" type="ORF">CH341_07940</name>
</gene>
<name>A0A327L134_9BRAD</name>
<sequence>MNDDTLAAEIARIEEQIEDLAEVAEGCRKFIFAGNTAIALGILVVAATIFGLVSVDAVLLLGALSAIIGGIVVAGSNASTRRNALAAAAAAEARRLALIDRVAPRLVIDAAGNDPD</sequence>
<protein>
    <submittedName>
        <fullName evidence="2">Uncharacterized protein</fullName>
    </submittedName>
</protein>
<dbReference type="OrthoDB" id="8255940at2"/>
<evidence type="ECO:0000313" key="3">
    <source>
        <dbReference type="Proteomes" id="UP000249130"/>
    </source>
</evidence>
<proteinExistence type="predicted"/>
<dbReference type="Proteomes" id="UP000249130">
    <property type="component" value="Unassembled WGS sequence"/>
</dbReference>
<reference evidence="2 3" key="1">
    <citation type="submission" date="2017-07" db="EMBL/GenBank/DDBJ databases">
        <title>Draft Genome Sequences of Select Purple Nonsulfur Bacteria.</title>
        <authorList>
            <person name="Lasarre B."/>
            <person name="Mckinlay J.B."/>
        </authorList>
    </citation>
    <scope>NUCLEOTIDE SEQUENCE [LARGE SCALE GENOMIC DNA]</scope>
    <source>
        <strain evidence="2 3">DSM 5909</strain>
    </source>
</reference>
<dbReference type="RefSeq" id="WP_111418504.1">
    <property type="nucleotide sequence ID" value="NZ_NPEX01000037.1"/>
</dbReference>
<keyword evidence="1" id="KW-0812">Transmembrane</keyword>
<dbReference type="EMBL" id="NPEX01000037">
    <property type="protein sequence ID" value="RAI44669.1"/>
    <property type="molecule type" value="Genomic_DNA"/>
</dbReference>